<evidence type="ECO:0000256" key="7">
    <source>
        <dbReference type="ARBA" id="ARBA00023136"/>
    </source>
</evidence>
<dbReference type="PROSITE" id="PS51722">
    <property type="entry name" value="G_TR_2"/>
    <property type="match status" value="1"/>
</dbReference>
<dbReference type="InterPro" id="IPR005225">
    <property type="entry name" value="Small_GTP-bd"/>
</dbReference>
<evidence type="ECO:0000256" key="8">
    <source>
        <dbReference type="ARBA" id="ARBA00050293"/>
    </source>
</evidence>
<evidence type="ECO:0000256" key="3">
    <source>
        <dbReference type="ARBA" id="ARBA00022741"/>
    </source>
</evidence>
<keyword evidence="6 12" id="KW-0342">GTP-binding</keyword>
<dbReference type="Gene3D" id="2.40.30.10">
    <property type="entry name" value="Translation factors"/>
    <property type="match status" value="1"/>
</dbReference>
<dbReference type="Pfam" id="PF00009">
    <property type="entry name" value="GTP_EFTU"/>
    <property type="match status" value="1"/>
</dbReference>
<evidence type="ECO:0000256" key="12">
    <source>
        <dbReference type="HAMAP-Rule" id="MF_00071"/>
    </source>
</evidence>
<dbReference type="Pfam" id="PF06421">
    <property type="entry name" value="LepA_C"/>
    <property type="match status" value="1"/>
</dbReference>
<dbReference type="InterPro" id="IPR004161">
    <property type="entry name" value="EFTu-like_2"/>
</dbReference>
<keyword evidence="2 12" id="KW-1003">Cell membrane</keyword>
<gene>
    <name evidence="12 14" type="primary">lepA</name>
    <name evidence="14" type="ORF">H8699_06605</name>
</gene>
<keyword evidence="4 12" id="KW-0378">Hydrolase</keyword>
<dbReference type="SUPFAM" id="SSF52540">
    <property type="entry name" value="P-loop containing nucleoside triphosphate hydrolases"/>
    <property type="match status" value="1"/>
</dbReference>
<dbReference type="Gene3D" id="3.40.50.300">
    <property type="entry name" value="P-loop containing nucleotide triphosphate hydrolases"/>
    <property type="match status" value="1"/>
</dbReference>
<dbReference type="GO" id="GO:0003746">
    <property type="term" value="F:translation elongation factor activity"/>
    <property type="evidence" value="ECO:0007669"/>
    <property type="project" value="UniProtKB-UniRule"/>
</dbReference>
<comment type="function">
    <text evidence="9 12">Required for accurate and efficient protein synthesis under certain stress conditions. May act as a fidelity factor of the translation reaction, by catalyzing a one-codon backward translocation of tRNAs on improperly translocated ribosomes. Back-translocation proceeds from a post-translocation (POST) complex to a pre-translocation (PRE) complex, thus giving elongation factor G a second chance to translocate the tRNAs correctly. Binds to ribosomes in a GTP-dependent manner.</text>
</comment>
<dbReference type="EC" id="3.6.5.n1" evidence="11 12"/>
<dbReference type="SUPFAM" id="SSF50447">
    <property type="entry name" value="Translation proteins"/>
    <property type="match status" value="1"/>
</dbReference>
<dbReference type="PANTHER" id="PTHR43512">
    <property type="entry name" value="TRANSLATION FACTOR GUF1-RELATED"/>
    <property type="match status" value="1"/>
</dbReference>
<dbReference type="InterPro" id="IPR035654">
    <property type="entry name" value="LepA_IV"/>
</dbReference>
<dbReference type="HAMAP" id="MF_00071">
    <property type="entry name" value="LepA"/>
    <property type="match status" value="1"/>
</dbReference>
<comment type="subcellular location">
    <subcellularLocation>
        <location evidence="12">Cell membrane</location>
        <topology evidence="12">Peripheral membrane protein</topology>
        <orientation evidence="12">Cytoplasmic side</orientation>
    </subcellularLocation>
</comment>
<dbReference type="FunFam" id="3.30.70.240:FF:000007">
    <property type="entry name" value="Translation factor GUF1, mitochondrial"/>
    <property type="match status" value="1"/>
</dbReference>
<comment type="similarity">
    <text evidence="1 12">Belongs to the TRAFAC class translation factor GTPase superfamily. Classic translation factor GTPase family. LepA subfamily.</text>
</comment>
<dbReference type="CDD" id="cd01890">
    <property type="entry name" value="LepA"/>
    <property type="match status" value="1"/>
</dbReference>
<sequence length="601" mass="67155">MAREHQDLIRNFSIIAHIDHGKSTLADRLLEATETMAKRDMSEQVLDSMELERERGITIKSKAVRMNYRARDGKVYEFNLIDTPGHVDFNYEVSRALAACEGALLVVDASQGIEAQTLANVYLALENDLEILPVINKIDLPSAQPEQVRSEIEDVIGLEAGHAPLISAKSGVGIEDVLEGIVSYIPAPSGEEDAPLRALIFDSYYDNYKGAICIVRVKEGSVRAGMRIRMMSSGIEFDVVEVGAFYPQPATLQELSAGDVGFIAASIKNVGEARVGDTVTDAAHPASQPLPGYKRVQSMVYCGIYPADGARYPDLRDALEKLQLNDAALHFEPETSIALGFGFRCGFLGLLHMEIIQERLEREYDLDLITTAPSVIYKVKRTDGTQETIDNPTNLPNPAEIEYMEEPFVDAKIMTPPEYVGAIMELCQEKRGVYIELQYLEESRVVLHYELPLSEIIYDFFDTLKSRTRGYASFDYELKDYRRSELVKLDILLNGDVCDALTLIVHKDKAYARGRSIAERLKEVIPRQLFEIPIQAAIGGKVIARETVKAMRKDVLAKCYGGDITRKKKLLEKQKEGKKRMRQVGSVEVPSEAFMAVLKMN</sequence>
<dbReference type="GO" id="GO:0045727">
    <property type="term" value="P:positive regulation of translation"/>
    <property type="evidence" value="ECO:0007669"/>
    <property type="project" value="UniProtKB-UniRule"/>
</dbReference>
<evidence type="ECO:0000256" key="10">
    <source>
        <dbReference type="ARBA" id="ARBA00061052"/>
    </source>
</evidence>
<dbReference type="InterPro" id="IPR038363">
    <property type="entry name" value="LepA_C_sf"/>
</dbReference>
<dbReference type="NCBIfam" id="TIGR01393">
    <property type="entry name" value="lepA"/>
    <property type="match status" value="1"/>
</dbReference>
<dbReference type="FunFam" id="3.40.50.300:FF:000078">
    <property type="entry name" value="Elongation factor 4"/>
    <property type="match status" value="1"/>
</dbReference>
<dbReference type="FunFam" id="3.30.70.2570:FF:000001">
    <property type="entry name" value="Translation factor GUF1, mitochondrial"/>
    <property type="match status" value="1"/>
</dbReference>
<evidence type="ECO:0000256" key="6">
    <source>
        <dbReference type="ARBA" id="ARBA00023134"/>
    </source>
</evidence>
<accession>A0A926D175</accession>
<dbReference type="GO" id="GO:0043022">
    <property type="term" value="F:ribosome binding"/>
    <property type="evidence" value="ECO:0007669"/>
    <property type="project" value="UniProtKB-UniRule"/>
</dbReference>
<dbReference type="InterPro" id="IPR027417">
    <property type="entry name" value="P-loop_NTPase"/>
</dbReference>
<dbReference type="InterPro" id="IPR035647">
    <property type="entry name" value="EFG_III/V"/>
</dbReference>
<dbReference type="InterPro" id="IPR006297">
    <property type="entry name" value="EF-4"/>
</dbReference>
<evidence type="ECO:0000259" key="13">
    <source>
        <dbReference type="PROSITE" id="PS51722"/>
    </source>
</evidence>
<keyword evidence="14" id="KW-0251">Elongation factor</keyword>
<dbReference type="Proteomes" id="UP000654279">
    <property type="component" value="Unassembled WGS sequence"/>
</dbReference>
<dbReference type="CDD" id="cd16260">
    <property type="entry name" value="EF4_III"/>
    <property type="match status" value="1"/>
</dbReference>
<dbReference type="InterPro" id="IPR031157">
    <property type="entry name" value="G_TR_CS"/>
</dbReference>
<keyword evidence="7 12" id="KW-0472">Membrane</keyword>
<dbReference type="Gene3D" id="3.30.70.240">
    <property type="match status" value="1"/>
</dbReference>
<organism evidence="14 15">
    <name type="scientific">Luoshenia tenuis</name>
    <dbReference type="NCBI Taxonomy" id="2763654"/>
    <lineage>
        <taxon>Bacteria</taxon>
        <taxon>Bacillati</taxon>
        <taxon>Bacillota</taxon>
        <taxon>Clostridia</taxon>
        <taxon>Christensenellales</taxon>
        <taxon>Christensenellaceae</taxon>
        <taxon>Luoshenia</taxon>
    </lineage>
</organism>
<dbReference type="AlphaFoldDB" id="A0A926D175"/>
<keyword evidence="5 12" id="KW-0648">Protein biosynthesis</keyword>
<dbReference type="EMBL" id="JACRSO010000002">
    <property type="protein sequence ID" value="MBC8529094.1"/>
    <property type="molecule type" value="Genomic_DNA"/>
</dbReference>
<dbReference type="Gene3D" id="3.30.70.870">
    <property type="entry name" value="Elongation Factor G (Translational Gtpase), domain 3"/>
    <property type="match status" value="1"/>
</dbReference>
<dbReference type="InterPro" id="IPR000640">
    <property type="entry name" value="EFG_V-like"/>
</dbReference>
<dbReference type="NCBIfam" id="TIGR00231">
    <property type="entry name" value="small_GTP"/>
    <property type="match status" value="1"/>
</dbReference>
<dbReference type="Pfam" id="PF03144">
    <property type="entry name" value="GTP_EFTU_D2"/>
    <property type="match status" value="1"/>
</dbReference>
<dbReference type="RefSeq" id="WP_249284982.1">
    <property type="nucleotide sequence ID" value="NZ_JACRSO010000002.1"/>
</dbReference>
<dbReference type="SUPFAM" id="SSF54980">
    <property type="entry name" value="EF-G C-terminal domain-like"/>
    <property type="match status" value="2"/>
</dbReference>
<dbReference type="InterPro" id="IPR000795">
    <property type="entry name" value="T_Tr_GTP-bd_dom"/>
</dbReference>
<comment type="similarity">
    <text evidence="10">Belongs to the GTP-binding elongation factor family. LepA subfamily.</text>
</comment>
<feature type="binding site" evidence="12">
    <location>
        <begin position="136"/>
        <end position="139"/>
    </location>
    <ligand>
        <name>GTP</name>
        <dbReference type="ChEBI" id="CHEBI:37565"/>
    </ligand>
</feature>
<dbReference type="CDD" id="cd03709">
    <property type="entry name" value="lepA_C"/>
    <property type="match status" value="1"/>
</dbReference>
<reference evidence="14" key="1">
    <citation type="submission" date="2020-08" db="EMBL/GenBank/DDBJ databases">
        <title>Genome public.</title>
        <authorList>
            <person name="Liu C."/>
            <person name="Sun Q."/>
        </authorList>
    </citation>
    <scope>NUCLEOTIDE SEQUENCE</scope>
    <source>
        <strain evidence="14">NSJ-44</strain>
    </source>
</reference>
<dbReference type="GO" id="GO:0003924">
    <property type="term" value="F:GTPase activity"/>
    <property type="evidence" value="ECO:0007669"/>
    <property type="project" value="UniProtKB-UniRule"/>
</dbReference>
<evidence type="ECO:0000256" key="11">
    <source>
        <dbReference type="ARBA" id="ARBA00066744"/>
    </source>
</evidence>
<dbReference type="FunFam" id="2.40.30.10:FF:000015">
    <property type="entry name" value="Translation factor GUF1, mitochondrial"/>
    <property type="match status" value="1"/>
</dbReference>
<proteinExistence type="inferred from homology"/>
<dbReference type="Pfam" id="PF00679">
    <property type="entry name" value="EFG_C"/>
    <property type="match status" value="1"/>
</dbReference>
<comment type="caution">
    <text evidence="14">The sequence shown here is derived from an EMBL/GenBank/DDBJ whole genome shotgun (WGS) entry which is preliminary data.</text>
</comment>
<dbReference type="FunFam" id="3.30.70.870:FF:000004">
    <property type="entry name" value="Translation factor GUF1, mitochondrial"/>
    <property type="match status" value="1"/>
</dbReference>
<evidence type="ECO:0000256" key="9">
    <source>
        <dbReference type="ARBA" id="ARBA00057626"/>
    </source>
</evidence>
<dbReference type="PANTHER" id="PTHR43512:SF4">
    <property type="entry name" value="TRANSLATION FACTOR GUF1 HOMOLOG, CHLOROPLASTIC"/>
    <property type="match status" value="1"/>
</dbReference>
<evidence type="ECO:0000313" key="15">
    <source>
        <dbReference type="Proteomes" id="UP000654279"/>
    </source>
</evidence>
<dbReference type="Gene3D" id="3.30.70.2570">
    <property type="entry name" value="Elongation factor 4, C-terminal domain"/>
    <property type="match status" value="1"/>
</dbReference>
<evidence type="ECO:0000256" key="5">
    <source>
        <dbReference type="ARBA" id="ARBA00022917"/>
    </source>
</evidence>
<dbReference type="GO" id="GO:0005525">
    <property type="term" value="F:GTP binding"/>
    <property type="evidence" value="ECO:0007669"/>
    <property type="project" value="UniProtKB-UniRule"/>
</dbReference>
<comment type="catalytic activity">
    <reaction evidence="8 12">
        <text>GTP + H2O = GDP + phosphate + H(+)</text>
        <dbReference type="Rhea" id="RHEA:19669"/>
        <dbReference type="ChEBI" id="CHEBI:15377"/>
        <dbReference type="ChEBI" id="CHEBI:15378"/>
        <dbReference type="ChEBI" id="CHEBI:37565"/>
        <dbReference type="ChEBI" id="CHEBI:43474"/>
        <dbReference type="ChEBI" id="CHEBI:58189"/>
        <dbReference type="EC" id="3.6.5.n1"/>
    </reaction>
</comment>
<evidence type="ECO:0000256" key="2">
    <source>
        <dbReference type="ARBA" id="ARBA00022475"/>
    </source>
</evidence>
<feature type="domain" description="Tr-type G" evidence="13">
    <location>
        <begin position="7"/>
        <end position="189"/>
    </location>
</feature>
<feature type="binding site" evidence="12">
    <location>
        <begin position="19"/>
        <end position="24"/>
    </location>
    <ligand>
        <name>GTP</name>
        <dbReference type="ChEBI" id="CHEBI:37565"/>
    </ligand>
</feature>
<protein>
    <recommendedName>
        <fullName evidence="11 12">Elongation factor 4</fullName>
        <shortName evidence="12">EF-4</shortName>
        <ecNumber evidence="11 12">3.6.5.n1</ecNumber>
    </recommendedName>
    <alternativeName>
        <fullName evidence="12">Ribosomal back-translocase LepA</fullName>
    </alternativeName>
</protein>
<dbReference type="PRINTS" id="PR00315">
    <property type="entry name" value="ELONGATNFCT"/>
</dbReference>
<dbReference type="SMART" id="SM00838">
    <property type="entry name" value="EFG_C"/>
    <property type="match status" value="1"/>
</dbReference>
<dbReference type="GO" id="GO:0005886">
    <property type="term" value="C:plasma membrane"/>
    <property type="evidence" value="ECO:0007669"/>
    <property type="project" value="UniProtKB-SubCell"/>
</dbReference>
<keyword evidence="3 12" id="KW-0547">Nucleotide-binding</keyword>
<evidence type="ECO:0000256" key="4">
    <source>
        <dbReference type="ARBA" id="ARBA00022801"/>
    </source>
</evidence>
<evidence type="ECO:0000256" key="1">
    <source>
        <dbReference type="ARBA" id="ARBA00005454"/>
    </source>
</evidence>
<evidence type="ECO:0000313" key="14">
    <source>
        <dbReference type="EMBL" id="MBC8529094.1"/>
    </source>
</evidence>
<name>A0A926D175_9FIRM</name>
<dbReference type="PROSITE" id="PS00301">
    <property type="entry name" value="G_TR_1"/>
    <property type="match status" value="1"/>
</dbReference>
<dbReference type="InterPro" id="IPR009000">
    <property type="entry name" value="Transl_B-barrel_sf"/>
</dbReference>
<dbReference type="CDD" id="cd03699">
    <property type="entry name" value="EF4_II"/>
    <property type="match status" value="1"/>
</dbReference>
<dbReference type="InterPro" id="IPR013842">
    <property type="entry name" value="LepA_CTD"/>
</dbReference>
<keyword evidence="15" id="KW-1185">Reference proteome</keyword>